<keyword evidence="1" id="KW-0749">Sporulation</keyword>
<dbReference type="EMBL" id="CP104065">
    <property type="protein sequence ID" value="WAH39458.1"/>
    <property type="molecule type" value="Genomic_DNA"/>
</dbReference>
<keyword evidence="4" id="KW-0614">Plasmid</keyword>
<keyword evidence="5" id="KW-1185">Reference proteome</keyword>
<proteinExistence type="inferred from homology"/>
<dbReference type="Proteomes" id="UP001164803">
    <property type="component" value="Plasmid unnamed1"/>
</dbReference>
<protein>
    <submittedName>
        <fullName evidence="4">Spore coat protein</fullName>
    </submittedName>
</protein>
<accession>A0ABY6Z974</accession>
<reference evidence="4" key="1">
    <citation type="submission" date="2022-08" db="EMBL/GenBank/DDBJ databases">
        <title>Alicyclobacillus dauci DSM2870, complete genome.</title>
        <authorList>
            <person name="Wang Q."/>
            <person name="Cai R."/>
            <person name="Wang Z."/>
        </authorList>
    </citation>
    <scope>NUCLEOTIDE SEQUENCE</scope>
    <source>
        <strain evidence="4">DSM 28700</strain>
        <plasmid evidence="4">unnamed1</plasmid>
    </source>
</reference>
<dbReference type="InterPro" id="IPR012347">
    <property type="entry name" value="Ferritin-like"/>
</dbReference>
<dbReference type="PANTHER" id="PTHR39183">
    <property type="entry name" value="SPORE COAT PROTEIN F-LIKE PROTEIN YHCQ"/>
    <property type="match status" value="1"/>
</dbReference>
<dbReference type="PANTHER" id="PTHR39183:SF1">
    <property type="entry name" value="SPORE COAT PROTEIN F-LIKE PROTEIN YHCQ"/>
    <property type="match status" value="1"/>
</dbReference>
<organism evidence="4 5">
    <name type="scientific">Alicyclobacillus dauci</name>
    <dbReference type="NCBI Taxonomy" id="1475485"/>
    <lineage>
        <taxon>Bacteria</taxon>
        <taxon>Bacillati</taxon>
        <taxon>Bacillota</taxon>
        <taxon>Bacilli</taxon>
        <taxon>Bacillales</taxon>
        <taxon>Alicyclobacillaceae</taxon>
        <taxon>Alicyclobacillus</taxon>
    </lineage>
</organism>
<dbReference type="Pfam" id="PF07875">
    <property type="entry name" value="Coat_F"/>
    <property type="match status" value="1"/>
</dbReference>
<gene>
    <name evidence="4" type="ORF">NZD86_23475</name>
</gene>
<evidence type="ECO:0000256" key="2">
    <source>
        <dbReference type="ARBA" id="ARBA00024325"/>
    </source>
</evidence>
<dbReference type="RefSeq" id="WP_268047108.1">
    <property type="nucleotide sequence ID" value="NZ_CP104065.1"/>
</dbReference>
<evidence type="ECO:0000256" key="3">
    <source>
        <dbReference type="ARBA" id="ARBA00024344"/>
    </source>
</evidence>
<comment type="similarity">
    <text evidence="3">Belongs to the CotF family.</text>
</comment>
<keyword evidence="4" id="KW-0946">Virion</keyword>
<evidence type="ECO:0000256" key="1">
    <source>
        <dbReference type="ARBA" id="ARBA00022969"/>
    </source>
</evidence>
<sequence length="97" mass="10834">MNPILENLTGTAGMTDQVVATDLLISAKTGVRNYAIALTETASDEVRTVLEQHLQDAIRTHEQITAYMMKQGWYHAYNAPEQIQLDIENAQTALNMQ</sequence>
<evidence type="ECO:0000313" key="4">
    <source>
        <dbReference type="EMBL" id="WAH39458.1"/>
    </source>
</evidence>
<keyword evidence="4" id="KW-0167">Capsid protein</keyword>
<name>A0ABY6Z974_9BACL</name>
<evidence type="ECO:0000313" key="5">
    <source>
        <dbReference type="Proteomes" id="UP001164803"/>
    </source>
</evidence>
<dbReference type="Gene3D" id="1.20.1260.10">
    <property type="match status" value="1"/>
</dbReference>
<geneLocation type="plasmid" evidence="4 5">
    <name>unnamed1</name>
</geneLocation>
<comment type="subcellular location">
    <subcellularLocation>
        <location evidence="2">Spore coat</location>
    </subcellularLocation>
</comment>
<dbReference type="InterPro" id="IPR012851">
    <property type="entry name" value="Spore_coat_CotF-like"/>
</dbReference>